<dbReference type="eggNOG" id="COG1195">
    <property type="taxonomic scope" value="Bacteria"/>
</dbReference>
<evidence type="ECO:0000256" key="5">
    <source>
        <dbReference type="ARBA" id="ARBA00023125"/>
    </source>
</evidence>
<dbReference type="Proteomes" id="UP000005522">
    <property type="component" value="Chromosome"/>
</dbReference>
<dbReference type="HAMAP" id="MF_00365">
    <property type="entry name" value="RecF"/>
    <property type="match status" value="1"/>
</dbReference>
<dbReference type="RefSeq" id="WP_004869630.1">
    <property type="nucleotide sequence ID" value="NZ_CP005986.1"/>
</dbReference>
<evidence type="ECO:0000256" key="3">
    <source>
        <dbReference type="ARBA" id="ARBA00022741"/>
    </source>
</evidence>
<dbReference type="GO" id="GO:0009432">
    <property type="term" value="P:SOS response"/>
    <property type="evidence" value="ECO:0007669"/>
    <property type="project" value="UniProtKB-UniRule"/>
</dbReference>
<dbReference type="GO" id="GO:0006260">
    <property type="term" value="P:DNA replication"/>
    <property type="evidence" value="ECO:0007669"/>
    <property type="project" value="UniProtKB-UniRule"/>
</dbReference>
<feature type="domain" description="Rad50/SbcC-type AAA" evidence="7">
    <location>
        <begin position="6"/>
        <end position="57"/>
    </location>
</feature>
<dbReference type="InterPro" id="IPR042174">
    <property type="entry name" value="RecF_2"/>
</dbReference>
<comment type="similarity">
    <text evidence="6">Belongs to the RecF family.</text>
</comment>
<dbReference type="Gene3D" id="1.20.1050.90">
    <property type="entry name" value="RecF/RecN/SMC, N-terminal domain"/>
    <property type="match status" value="1"/>
</dbReference>
<dbReference type="PANTHER" id="PTHR32182">
    <property type="entry name" value="DNA REPLICATION AND REPAIR PROTEIN RECF"/>
    <property type="match status" value="1"/>
</dbReference>
<protein>
    <recommendedName>
        <fullName evidence="6">DNA replication and repair protein RecF</fullName>
    </recommendedName>
</protein>
<dbReference type="GO" id="GO:0005737">
    <property type="term" value="C:cytoplasm"/>
    <property type="evidence" value="ECO:0007669"/>
    <property type="project" value="UniProtKB-SubCell"/>
</dbReference>
<dbReference type="InterPro" id="IPR001238">
    <property type="entry name" value="DNA-binding_RecF"/>
</dbReference>
<dbReference type="AlphaFoldDB" id="A0A059ZQC6"/>
<dbReference type="SUPFAM" id="SSF52540">
    <property type="entry name" value="P-loop containing nucleoside triphosphate hydrolases"/>
    <property type="match status" value="1"/>
</dbReference>
<dbReference type="GO" id="GO:0003697">
    <property type="term" value="F:single-stranded DNA binding"/>
    <property type="evidence" value="ECO:0007669"/>
    <property type="project" value="UniProtKB-UniRule"/>
</dbReference>
<dbReference type="GO" id="GO:0016887">
    <property type="term" value="F:ATP hydrolysis activity"/>
    <property type="evidence" value="ECO:0007669"/>
    <property type="project" value="InterPro"/>
</dbReference>
<dbReference type="Gene3D" id="3.40.50.300">
    <property type="entry name" value="P-loop containing nucleotide triphosphate hydrolases"/>
    <property type="match status" value="1"/>
</dbReference>
<keyword evidence="3 6" id="KW-0547">Nucleotide-binding</keyword>
<proteinExistence type="inferred from homology"/>
<gene>
    <name evidence="6" type="primary">recF</name>
    <name evidence="8" type="ORF">Acaty_c0003</name>
</gene>
<dbReference type="KEGG" id="acz:Acaty_c0003"/>
<comment type="subcellular location">
    <subcellularLocation>
        <location evidence="6">Cytoplasm</location>
    </subcellularLocation>
</comment>
<keyword evidence="5 6" id="KW-0238">DNA-binding</keyword>
<dbReference type="PANTHER" id="PTHR32182:SF0">
    <property type="entry name" value="DNA REPLICATION AND REPAIR PROTEIN RECF"/>
    <property type="match status" value="1"/>
</dbReference>
<dbReference type="InterPro" id="IPR027417">
    <property type="entry name" value="P-loop_NTPase"/>
</dbReference>
<name>A0A059ZQC6_ACICK</name>
<dbReference type="EMBL" id="CP005986">
    <property type="protein sequence ID" value="AIA53895.1"/>
    <property type="molecule type" value="Genomic_DNA"/>
</dbReference>
<dbReference type="HOGENOM" id="CLU_040267_0_0_6"/>
<dbReference type="GO" id="GO:0000731">
    <property type="term" value="P:DNA synthesis involved in DNA repair"/>
    <property type="evidence" value="ECO:0007669"/>
    <property type="project" value="TreeGrafter"/>
</dbReference>
<keyword evidence="6" id="KW-0742">SOS response</keyword>
<sequence length="357" mass="40504">MPVAVLEIRNLRCIEHMQLAAGPRWNWLVGANGAGKSTVLEALHLLGLGQSWRRGPRQLIRDGSSCFLLSVLRNEDLGLNDRIVLEQNGGERQMRFAGEHLRSQWALLELLPIQAIHSGNSEFIAGSADDRRRQLDWGIYRRHREYGDHLRQYRRLLAQRNAWLRSQGHKEDPWEHLLAGAGELLHEYRSREIAYLQEGLCHFWKERTGSTSEIRLHLQSGWRDGMRFAEVLREDRSSDAETGFTRSGPHRANILFRVDGRSAADSLSRGQLRTLGNCFRLAQLQAIKDSGLELPVVLIDDFAAELDPAGRLWWRQQLDALGVQVFAAGTEAAALPMNAEDCQWTIQAGQLREGKPS</sequence>
<accession>A0A059ZQC6</accession>
<keyword evidence="6" id="KW-0234">DNA repair</keyword>
<dbReference type="GO" id="GO:0005524">
    <property type="term" value="F:ATP binding"/>
    <property type="evidence" value="ECO:0007669"/>
    <property type="project" value="UniProtKB-UniRule"/>
</dbReference>
<dbReference type="Pfam" id="PF13476">
    <property type="entry name" value="AAA_23"/>
    <property type="match status" value="1"/>
</dbReference>
<reference evidence="8 9" key="1">
    <citation type="journal article" date="2009" name="J. Bacteriol.">
        <title>Draft genome sequence of the extremely acidophilic bacterium Acidithiobacillus caldus ATCC 51756 reveals metabolic versatility in the genus Acidithiobacillus.</title>
        <authorList>
            <person name="Valdes J."/>
            <person name="Quatrini R."/>
            <person name="Hallberg K."/>
            <person name="Dopson M."/>
            <person name="Valenzuela P.D."/>
            <person name="Holmes D.S."/>
        </authorList>
    </citation>
    <scope>NUCLEOTIDE SEQUENCE [LARGE SCALE GENOMIC DNA]</scope>
    <source>
        <strain evidence="9">ATCC 51756 / DSM 8584 / KU</strain>
    </source>
</reference>
<organism evidence="8 9">
    <name type="scientific">Acidithiobacillus caldus (strain ATCC 51756 / DSM 8584 / KU)</name>
    <dbReference type="NCBI Taxonomy" id="637389"/>
    <lineage>
        <taxon>Bacteria</taxon>
        <taxon>Pseudomonadati</taxon>
        <taxon>Pseudomonadota</taxon>
        <taxon>Acidithiobacillia</taxon>
        <taxon>Acidithiobacillales</taxon>
        <taxon>Acidithiobacillaceae</taxon>
        <taxon>Acidithiobacillus</taxon>
    </lineage>
</organism>
<keyword evidence="6" id="KW-0227">DNA damage</keyword>
<evidence type="ECO:0000256" key="6">
    <source>
        <dbReference type="HAMAP-Rule" id="MF_00365"/>
    </source>
</evidence>
<comment type="function">
    <text evidence="6">The RecF protein is involved in DNA metabolism; it is required for DNA replication and normal SOS inducibility. RecF binds preferentially to single-stranded, linear DNA. It also seems to bind ATP.</text>
</comment>
<evidence type="ECO:0000259" key="7">
    <source>
        <dbReference type="Pfam" id="PF13476"/>
    </source>
</evidence>
<dbReference type="InterPro" id="IPR038729">
    <property type="entry name" value="Rad50/SbcC_AAA"/>
</dbReference>
<keyword evidence="2 6" id="KW-0235">DNA replication</keyword>
<evidence type="ECO:0000256" key="1">
    <source>
        <dbReference type="ARBA" id="ARBA00022490"/>
    </source>
</evidence>
<evidence type="ECO:0000256" key="2">
    <source>
        <dbReference type="ARBA" id="ARBA00022705"/>
    </source>
</evidence>
<evidence type="ECO:0000313" key="9">
    <source>
        <dbReference type="Proteomes" id="UP000005522"/>
    </source>
</evidence>
<dbReference type="NCBIfam" id="TIGR00611">
    <property type="entry name" value="recf"/>
    <property type="match status" value="1"/>
</dbReference>
<dbReference type="GO" id="GO:0006302">
    <property type="term" value="P:double-strand break repair"/>
    <property type="evidence" value="ECO:0007669"/>
    <property type="project" value="InterPro"/>
</dbReference>
<evidence type="ECO:0000256" key="4">
    <source>
        <dbReference type="ARBA" id="ARBA00022840"/>
    </source>
</evidence>
<feature type="binding site" evidence="6">
    <location>
        <begin position="30"/>
        <end position="37"/>
    </location>
    <ligand>
        <name>ATP</name>
        <dbReference type="ChEBI" id="CHEBI:30616"/>
    </ligand>
</feature>
<keyword evidence="4 6" id="KW-0067">ATP-binding</keyword>
<keyword evidence="1 6" id="KW-0963">Cytoplasm</keyword>
<evidence type="ECO:0000313" key="8">
    <source>
        <dbReference type="EMBL" id="AIA53895.1"/>
    </source>
</evidence>